<reference evidence="1" key="2">
    <citation type="journal article" date="2015" name="Fish Shellfish Immunol.">
        <title>Early steps in the European eel (Anguilla anguilla)-Vibrio vulnificus interaction in the gills: Role of the RtxA13 toxin.</title>
        <authorList>
            <person name="Callol A."/>
            <person name="Pajuelo D."/>
            <person name="Ebbesson L."/>
            <person name="Teles M."/>
            <person name="MacKenzie S."/>
            <person name="Amaro C."/>
        </authorList>
    </citation>
    <scope>NUCLEOTIDE SEQUENCE</scope>
</reference>
<protein>
    <submittedName>
        <fullName evidence="1">Uncharacterized protein</fullName>
    </submittedName>
</protein>
<proteinExistence type="predicted"/>
<reference evidence="1" key="1">
    <citation type="submission" date="2014-11" db="EMBL/GenBank/DDBJ databases">
        <authorList>
            <person name="Amaro Gonzalez C."/>
        </authorList>
    </citation>
    <scope>NUCLEOTIDE SEQUENCE</scope>
</reference>
<sequence length="54" mass="6097">MSEFGKGINPPPPIHPTPQLLDNHIFVCYSHFHLSTLLVLKFPFIIFSPVKGSH</sequence>
<evidence type="ECO:0000313" key="1">
    <source>
        <dbReference type="EMBL" id="JAH86595.1"/>
    </source>
</evidence>
<accession>A0A0E9WAI2</accession>
<name>A0A0E9WAI2_ANGAN</name>
<dbReference type="EMBL" id="GBXM01021982">
    <property type="protein sequence ID" value="JAH86595.1"/>
    <property type="molecule type" value="Transcribed_RNA"/>
</dbReference>
<organism evidence="1">
    <name type="scientific">Anguilla anguilla</name>
    <name type="common">European freshwater eel</name>
    <name type="synonym">Muraena anguilla</name>
    <dbReference type="NCBI Taxonomy" id="7936"/>
    <lineage>
        <taxon>Eukaryota</taxon>
        <taxon>Metazoa</taxon>
        <taxon>Chordata</taxon>
        <taxon>Craniata</taxon>
        <taxon>Vertebrata</taxon>
        <taxon>Euteleostomi</taxon>
        <taxon>Actinopterygii</taxon>
        <taxon>Neopterygii</taxon>
        <taxon>Teleostei</taxon>
        <taxon>Anguilliformes</taxon>
        <taxon>Anguillidae</taxon>
        <taxon>Anguilla</taxon>
    </lineage>
</organism>
<dbReference type="AlphaFoldDB" id="A0A0E9WAI2"/>